<sequence length="67" mass="7486">MANRRRGSSDSNSEEVSKLHSLAQLAGISISTRTHSHVVCAKQIFSFVQNLRVELHESISNQDGRHK</sequence>
<reference evidence="1 2" key="1">
    <citation type="submission" date="2020-04" db="EMBL/GenBank/DDBJ databases">
        <authorList>
            <person name="Alioto T."/>
            <person name="Alioto T."/>
            <person name="Gomez Garrido J."/>
        </authorList>
    </citation>
    <scope>NUCLEOTIDE SEQUENCE [LARGE SCALE GENOMIC DNA]</scope>
</reference>
<dbReference type="Proteomes" id="UP000494165">
    <property type="component" value="Unassembled WGS sequence"/>
</dbReference>
<dbReference type="EMBL" id="CADEPI010000064">
    <property type="protein sequence ID" value="CAB3371734.1"/>
    <property type="molecule type" value="Genomic_DNA"/>
</dbReference>
<gene>
    <name evidence="1" type="ORF">CLODIP_2_CD03931</name>
</gene>
<dbReference type="AlphaFoldDB" id="A0A8S1CSE3"/>
<proteinExistence type="predicted"/>
<keyword evidence="2" id="KW-1185">Reference proteome</keyword>
<comment type="caution">
    <text evidence="1">The sequence shown here is derived from an EMBL/GenBank/DDBJ whole genome shotgun (WGS) entry which is preliminary data.</text>
</comment>
<name>A0A8S1CSE3_9INSE</name>
<accession>A0A8S1CSE3</accession>
<evidence type="ECO:0000313" key="2">
    <source>
        <dbReference type="Proteomes" id="UP000494165"/>
    </source>
</evidence>
<evidence type="ECO:0000313" key="1">
    <source>
        <dbReference type="EMBL" id="CAB3371734.1"/>
    </source>
</evidence>
<organism evidence="1 2">
    <name type="scientific">Cloeon dipterum</name>
    <dbReference type="NCBI Taxonomy" id="197152"/>
    <lineage>
        <taxon>Eukaryota</taxon>
        <taxon>Metazoa</taxon>
        <taxon>Ecdysozoa</taxon>
        <taxon>Arthropoda</taxon>
        <taxon>Hexapoda</taxon>
        <taxon>Insecta</taxon>
        <taxon>Pterygota</taxon>
        <taxon>Palaeoptera</taxon>
        <taxon>Ephemeroptera</taxon>
        <taxon>Pisciforma</taxon>
        <taxon>Baetidae</taxon>
        <taxon>Cloeon</taxon>
    </lineage>
</organism>
<protein>
    <submittedName>
        <fullName evidence="1">Uncharacterized protein</fullName>
    </submittedName>
</protein>